<dbReference type="EMBL" id="OC938121">
    <property type="protein sequence ID" value="CAD7661330.1"/>
    <property type="molecule type" value="Genomic_DNA"/>
</dbReference>
<dbReference type="PROSITE" id="PS00518">
    <property type="entry name" value="ZF_RING_1"/>
    <property type="match status" value="1"/>
</dbReference>
<dbReference type="InterPro" id="IPR017907">
    <property type="entry name" value="Znf_RING_CS"/>
</dbReference>
<evidence type="ECO:0000256" key="3">
    <source>
        <dbReference type="ARBA" id="ARBA00022833"/>
    </source>
</evidence>
<evidence type="ECO:0000256" key="2">
    <source>
        <dbReference type="ARBA" id="ARBA00022771"/>
    </source>
</evidence>
<protein>
    <recommendedName>
        <fullName evidence="6">RING-type domain-containing protein</fullName>
    </recommendedName>
</protein>
<evidence type="ECO:0000256" key="1">
    <source>
        <dbReference type="ARBA" id="ARBA00022723"/>
    </source>
</evidence>
<dbReference type="EMBL" id="CAJPVJ010023296">
    <property type="protein sequence ID" value="CAG2178466.1"/>
    <property type="molecule type" value="Genomic_DNA"/>
</dbReference>
<evidence type="ECO:0000256" key="4">
    <source>
        <dbReference type="PROSITE-ProRule" id="PRU00175"/>
    </source>
</evidence>
<dbReference type="InterPro" id="IPR018957">
    <property type="entry name" value="Znf_C3HC4_RING-type"/>
</dbReference>
<evidence type="ECO:0000256" key="5">
    <source>
        <dbReference type="SAM" id="MobiDB-lite"/>
    </source>
</evidence>
<organism evidence="7">
    <name type="scientific">Oppiella nova</name>
    <dbReference type="NCBI Taxonomy" id="334625"/>
    <lineage>
        <taxon>Eukaryota</taxon>
        <taxon>Metazoa</taxon>
        <taxon>Ecdysozoa</taxon>
        <taxon>Arthropoda</taxon>
        <taxon>Chelicerata</taxon>
        <taxon>Arachnida</taxon>
        <taxon>Acari</taxon>
        <taxon>Acariformes</taxon>
        <taxon>Sarcoptiformes</taxon>
        <taxon>Oribatida</taxon>
        <taxon>Brachypylina</taxon>
        <taxon>Oppioidea</taxon>
        <taxon>Oppiidae</taxon>
        <taxon>Oppiella</taxon>
    </lineage>
</organism>
<keyword evidence="3" id="KW-0862">Zinc</keyword>
<evidence type="ECO:0000313" key="7">
    <source>
        <dbReference type="EMBL" id="CAD7661330.1"/>
    </source>
</evidence>
<dbReference type="Gene3D" id="3.30.40.10">
    <property type="entry name" value="Zinc/RING finger domain, C3HC4 (zinc finger)"/>
    <property type="match status" value="1"/>
</dbReference>
<dbReference type="Pfam" id="PF00097">
    <property type="entry name" value="zf-C3HC4"/>
    <property type="match status" value="1"/>
</dbReference>
<keyword evidence="8" id="KW-1185">Reference proteome</keyword>
<evidence type="ECO:0000313" key="8">
    <source>
        <dbReference type="Proteomes" id="UP000728032"/>
    </source>
</evidence>
<dbReference type="SUPFAM" id="SSF57850">
    <property type="entry name" value="RING/U-box"/>
    <property type="match status" value="1"/>
</dbReference>
<dbReference type="SMART" id="SM00184">
    <property type="entry name" value="RING"/>
    <property type="match status" value="1"/>
</dbReference>
<dbReference type="InterPro" id="IPR001841">
    <property type="entry name" value="Znf_RING"/>
</dbReference>
<dbReference type="Proteomes" id="UP000728032">
    <property type="component" value="Unassembled WGS sequence"/>
</dbReference>
<keyword evidence="1" id="KW-0479">Metal-binding</keyword>
<keyword evidence="2 4" id="KW-0863">Zinc-finger</keyword>
<evidence type="ECO:0000259" key="6">
    <source>
        <dbReference type="PROSITE" id="PS50089"/>
    </source>
</evidence>
<sequence length="129" mass="14486">MAISGETIEKISALMAQMCCPLCGKNDQKISSLTACGHYLCSKCVLKHVLETGNKCPKCYAINYTNDCKDDLYMNSVLKVGLRMSRLLDQRQSKESVKQVVTKPREEPPKAHSSGYRKDLIIERFVVIV</sequence>
<reference evidence="7" key="1">
    <citation type="submission" date="2020-11" db="EMBL/GenBank/DDBJ databases">
        <authorList>
            <person name="Tran Van P."/>
        </authorList>
    </citation>
    <scope>NUCLEOTIDE SEQUENCE</scope>
</reference>
<gene>
    <name evidence="7" type="ORF">ONB1V03_LOCUS17891</name>
</gene>
<dbReference type="PROSITE" id="PS50089">
    <property type="entry name" value="ZF_RING_2"/>
    <property type="match status" value="1"/>
</dbReference>
<dbReference type="AlphaFoldDB" id="A0A7R9MJD3"/>
<feature type="domain" description="RING-type" evidence="6">
    <location>
        <begin position="20"/>
        <end position="59"/>
    </location>
</feature>
<dbReference type="GO" id="GO:0008270">
    <property type="term" value="F:zinc ion binding"/>
    <property type="evidence" value="ECO:0007669"/>
    <property type="project" value="UniProtKB-KW"/>
</dbReference>
<dbReference type="InterPro" id="IPR013083">
    <property type="entry name" value="Znf_RING/FYVE/PHD"/>
</dbReference>
<proteinExistence type="predicted"/>
<name>A0A7R9MJD3_9ACAR</name>
<feature type="non-terminal residue" evidence="7">
    <location>
        <position position="129"/>
    </location>
</feature>
<feature type="region of interest" description="Disordered" evidence="5">
    <location>
        <begin position="92"/>
        <end position="114"/>
    </location>
</feature>
<accession>A0A7R9MJD3</accession>